<feature type="compositionally biased region" description="Low complexity" evidence="1">
    <location>
        <begin position="31"/>
        <end position="54"/>
    </location>
</feature>
<dbReference type="Proteomes" id="UP001139384">
    <property type="component" value="Unassembled WGS sequence"/>
</dbReference>
<name>A0A9X1TNG1_STRM4</name>
<gene>
    <name evidence="4" type="ORF">L0P92_24460</name>
</gene>
<keyword evidence="2" id="KW-0812">Transmembrane</keyword>
<evidence type="ECO:0000256" key="1">
    <source>
        <dbReference type="SAM" id="MobiDB-lite"/>
    </source>
</evidence>
<feature type="region of interest" description="Disordered" evidence="1">
    <location>
        <begin position="31"/>
        <end position="85"/>
    </location>
</feature>
<organism evidence="4 5">
    <name type="scientific">Streptomyces muensis</name>
    <dbReference type="NCBI Taxonomy" id="1077944"/>
    <lineage>
        <taxon>Bacteria</taxon>
        <taxon>Bacillati</taxon>
        <taxon>Actinomycetota</taxon>
        <taxon>Actinomycetes</taxon>
        <taxon>Kitasatosporales</taxon>
        <taxon>Streptomycetaceae</taxon>
        <taxon>Streptomyces</taxon>
    </lineage>
</organism>
<evidence type="ECO:0000313" key="5">
    <source>
        <dbReference type="Proteomes" id="UP001139384"/>
    </source>
</evidence>
<feature type="transmembrane region" description="Helical" evidence="2">
    <location>
        <begin position="287"/>
        <end position="309"/>
    </location>
</feature>
<feature type="signal peptide" evidence="3">
    <location>
        <begin position="1"/>
        <end position="27"/>
    </location>
</feature>
<keyword evidence="2" id="KW-1133">Transmembrane helix</keyword>
<dbReference type="EMBL" id="JAKEIP010000111">
    <property type="protein sequence ID" value="MCF1596694.1"/>
    <property type="molecule type" value="Genomic_DNA"/>
</dbReference>
<evidence type="ECO:0000256" key="2">
    <source>
        <dbReference type="SAM" id="Phobius"/>
    </source>
</evidence>
<evidence type="ECO:0000313" key="4">
    <source>
        <dbReference type="EMBL" id="MCF1596694.1"/>
    </source>
</evidence>
<evidence type="ECO:0008006" key="6">
    <source>
        <dbReference type="Google" id="ProtNLM"/>
    </source>
</evidence>
<reference evidence="4" key="1">
    <citation type="submission" date="2022-01" db="EMBL/GenBank/DDBJ databases">
        <title>Draft Genome Sequences of Seven Type Strains of the Genus Streptomyces.</title>
        <authorList>
            <person name="Aziz S."/>
            <person name="Coretto E."/>
            <person name="Chronakova A."/>
            <person name="Sproer C."/>
            <person name="Huber K."/>
            <person name="Nouioui I."/>
            <person name="Gross H."/>
        </authorList>
    </citation>
    <scope>NUCLEOTIDE SEQUENCE</scope>
    <source>
        <strain evidence="4">DSM 103493</strain>
    </source>
</reference>
<feature type="compositionally biased region" description="Low complexity" evidence="1">
    <location>
        <begin position="61"/>
        <end position="79"/>
    </location>
</feature>
<evidence type="ECO:0000256" key="3">
    <source>
        <dbReference type="SAM" id="SignalP"/>
    </source>
</evidence>
<feature type="region of interest" description="Disordered" evidence="1">
    <location>
        <begin position="250"/>
        <end position="281"/>
    </location>
</feature>
<proteinExistence type="predicted"/>
<keyword evidence="3" id="KW-0732">Signal</keyword>
<sequence>MKGRQLLLVTAAVLLPAALLTGTTAHAADTPTPTAPIMSGAPFSSASAPEVASPAQPPSPAVSLPASPTQAASASASPPRWTEEDCERYWPSDRDHGSLKVTLSGVPSDITAGSGWHDFALRVENLTDSTFEDLFFTLFRNALDRMVDPEEMYSSARVIPQYVDVQRQDPTSRVWVDLTFQLDPEMIGHDRLPRAGVAPRETLTFPLRLRVNAAIPLKETSKGGIHVQILRPEADGRCRLTVGRESFFRIHKPGAAPGNGTASTSGNTTPGPQTGGTGRASAATCSALPWLALAGGTAVTVGGGAVYAVRRRRRARSKADQVA</sequence>
<feature type="chain" id="PRO_5040785740" description="Secreted protein" evidence="3">
    <location>
        <begin position="28"/>
        <end position="323"/>
    </location>
</feature>
<dbReference type="RefSeq" id="WP_234765061.1">
    <property type="nucleotide sequence ID" value="NZ_JAKEIP010000111.1"/>
</dbReference>
<protein>
    <recommendedName>
        <fullName evidence="6">Secreted protein</fullName>
    </recommendedName>
</protein>
<feature type="compositionally biased region" description="Low complexity" evidence="1">
    <location>
        <begin position="258"/>
        <end position="272"/>
    </location>
</feature>
<accession>A0A9X1TNG1</accession>
<keyword evidence="5" id="KW-1185">Reference proteome</keyword>
<dbReference type="AlphaFoldDB" id="A0A9X1TNG1"/>
<comment type="caution">
    <text evidence="4">The sequence shown here is derived from an EMBL/GenBank/DDBJ whole genome shotgun (WGS) entry which is preliminary data.</text>
</comment>
<keyword evidence="2" id="KW-0472">Membrane</keyword>